<reference evidence="2 3" key="1">
    <citation type="submission" date="2014-04" db="EMBL/GenBank/DDBJ databases">
        <authorList>
            <consortium name="DOE Joint Genome Institute"/>
            <person name="Kuo A."/>
            <person name="Kohler A."/>
            <person name="Nagy L.G."/>
            <person name="Floudas D."/>
            <person name="Copeland A."/>
            <person name="Barry K.W."/>
            <person name="Cichocki N."/>
            <person name="Veneault-Fourrey C."/>
            <person name="LaButti K."/>
            <person name="Lindquist E.A."/>
            <person name="Lipzen A."/>
            <person name="Lundell T."/>
            <person name="Morin E."/>
            <person name="Murat C."/>
            <person name="Sun H."/>
            <person name="Tunlid A."/>
            <person name="Henrissat B."/>
            <person name="Grigoriev I.V."/>
            <person name="Hibbett D.S."/>
            <person name="Martin F."/>
            <person name="Nordberg H.P."/>
            <person name="Cantor M.N."/>
            <person name="Hua S.X."/>
        </authorList>
    </citation>
    <scope>NUCLEOTIDE SEQUENCE [LARGE SCALE GENOMIC DNA]</scope>
    <source>
        <strain evidence="2 3">Foug A</strain>
    </source>
</reference>
<sequence>MSNRQRPDGDFPFPIPHNTGELATNQPGGPPRSDNAFPPSTVPPSALFSVHPNSQHAHHPQQRPFHFHLHSHPKLHSHSVPVPSSPPEQTTTTSSEAPSGNLHNLIPSSTLQPDPQPQWLHRSSPQATSSTSSSTFPASGSDAIQSSPSPYFYAHAAAVSGYQQPIVWDAAFQFTFQNPSPQGLEVHAAGGEYQPGGYNAREFQFVHVHGREEQQNQIESQQGRAQRGDLYYDQAQPGGQPVPQQGQRTSQFQHSQQQPQSEPERASKKSIVHQRTQELLAQTTSQTSSEPRSSPEENLQSKSQSQAQAHTHTSSHIQHNDQPHQIQYSHADQSQQQPGPSMVYNYNTQENYHDPVTECYSSSSQQGATDMSFYFGSGEDVFYGLQPITQAPVSKFR</sequence>
<gene>
    <name evidence="2" type="ORF">SCLCIDRAFT_967499</name>
</gene>
<dbReference type="EMBL" id="KN822064">
    <property type="protein sequence ID" value="KIM60281.1"/>
    <property type="molecule type" value="Genomic_DNA"/>
</dbReference>
<organism evidence="2 3">
    <name type="scientific">Scleroderma citrinum Foug A</name>
    <dbReference type="NCBI Taxonomy" id="1036808"/>
    <lineage>
        <taxon>Eukaryota</taxon>
        <taxon>Fungi</taxon>
        <taxon>Dikarya</taxon>
        <taxon>Basidiomycota</taxon>
        <taxon>Agaricomycotina</taxon>
        <taxon>Agaricomycetes</taxon>
        <taxon>Agaricomycetidae</taxon>
        <taxon>Boletales</taxon>
        <taxon>Sclerodermatineae</taxon>
        <taxon>Sclerodermataceae</taxon>
        <taxon>Scleroderma</taxon>
    </lineage>
</organism>
<feature type="region of interest" description="Disordered" evidence="1">
    <location>
        <begin position="1"/>
        <end position="148"/>
    </location>
</feature>
<dbReference type="Proteomes" id="UP000053989">
    <property type="component" value="Unassembled WGS sequence"/>
</dbReference>
<feature type="compositionally biased region" description="Polar residues" evidence="1">
    <location>
        <begin position="273"/>
        <end position="317"/>
    </location>
</feature>
<feature type="region of interest" description="Disordered" evidence="1">
    <location>
        <begin position="211"/>
        <end position="347"/>
    </location>
</feature>
<feature type="compositionally biased region" description="Low complexity" evidence="1">
    <location>
        <begin position="234"/>
        <end position="261"/>
    </location>
</feature>
<accession>A0A0C3DWJ6</accession>
<keyword evidence="3" id="KW-1185">Reference proteome</keyword>
<evidence type="ECO:0000313" key="2">
    <source>
        <dbReference type="EMBL" id="KIM60281.1"/>
    </source>
</evidence>
<feature type="compositionally biased region" description="Polar residues" evidence="1">
    <location>
        <begin position="88"/>
        <end position="113"/>
    </location>
</feature>
<feature type="compositionally biased region" description="Basic residues" evidence="1">
    <location>
        <begin position="56"/>
        <end position="77"/>
    </location>
</feature>
<feature type="compositionally biased region" description="Low complexity" evidence="1">
    <location>
        <begin position="123"/>
        <end position="141"/>
    </location>
</feature>
<protein>
    <submittedName>
        <fullName evidence="2">Uncharacterized protein</fullName>
    </submittedName>
</protein>
<dbReference type="HOGENOM" id="CLU_694759_0_0_1"/>
<proteinExistence type="predicted"/>
<evidence type="ECO:0000313" key="3">
    <source>
        <dbReference type="Proteomes" id="UP000053989"/>
    </source>
</evidence>
<name>A0A0C3DWJ6_9AGAM</name>
<feature type="compositionally biased region" description="Polar residues" evidence="1">
    <location>
        <begin position="215"/>
        <end position="224"/>
    </location>
</feature>
<evidence type="ECO:0000256" key="1">
    <source>
        <dbReference type="SAM" id="MobiDB-lite"/>
    </source>
</evidence>
<feature type="compositionally biased region" description="Polar residues" evidence="1">
    <location>
        <begin position="323"/>
        <end position="347"/>
    </location>
</feature>
<dbReference type="InParanoid" id="A0A0C3DWJ6"/>
<reference evidence="3" key="2">
    <citation type="submission" date="2015-01" db="EMBL/GenBank/DDBJ databases">
        <title>Evolutionary Origins and Diversification of the Mycorrhizal Mutualists.</title>
        <authorList>
            <consortium name="DOE Joint Genome Institute"/>
            <consortium name="Mycorrhizal Genomics Consortium"/>
            <person name="Kohler A."/>
            <person name="Kuo A."/>
            <person name="Nagy L.G."/>
            <person name="Floudas D."/>
            <person name="Copeland A."/>
            <person name="Barry K.W."/>
            <person name="Cichocki N."/>
            <person name="Veneault-Fourrey C."/>
            <person name="LaButti K."/>
            <person name="Lindquist E.A."/>
            <person name="Lipzen A."/>
            <person name="Lundell T."/>
            <person name="Morin E."/>
            <person name="Murat C."/>
            <person name="Riley R."/>
            <person name="Ohm R."/>
            <person name="Sun H."/>
            <person name="Tunlid A."/>
            <person name="Henrissat B."/>
            <person name="Grigoriev I.V."/>
            <person name="Hibbett D.S."/>
            <person name="Martin F."/>
        </authorList>
    </citation>
    <scope>NUCLEOTIDE SEQUENCE [LARGE SCALE GENOMIC DNA]</scope>
    <source>
        <strain evidence="3">Foug A</strain>
    </source>
</reference>
<dbReference type="AlphaFoldDB" id="A0A0C3DWJ6"/>